<evidence type="ECO:0000313" key="2">
    <source>
        <dbReference type="Proteomes" id="UP001270362"/>
    </source>
</evidence>
<reference evidence="1" key="1">
    <citation type="journal article" date="2023" name="Mol. Phylogenet. Evol.">
        <title>Genome-scale phylogeny and comparative genomics of the fungal order Sordariales.</title>
        <authorList>
            <person name="Hensen N."/>
            <person name="Bonometti L."/>
            <person name="Westerberg I."/>
            <person name="Brannstrom I.O."/>
            <person name="Guillou S."/>
            <person name="Cros-Aarteil S."/>
            <person name="Calhoun S."/>
            <person name="Haridas S."/>
            <person name="Kuo A."/>
            <person name="Mondo S."/>
            <person name="Pangilinan J."/>
            <person name="Riley R."/>
            <person name="LaButti K."/>
            <person name="Andreopoulos B."/>
            <person name="Lipzen A."/>
            <person name="Chen C."/>
            <person name="Yan M."/>
            <person name="Daum C."/>
            <person name="Ng V."/>
            <person name="Clum A."/>
            <person name="Steindorff A."/>
            <person name="Ohm R.A."/>
            <person name="Martin F."/>
            <person name="Silar P."/>
            <person name="Natvig D.O."/>
            <person name="Lalanne C."/>
            <person name="Gautier V."/>
            <person name="Ament-Velasquez S.L."/>
            <person name="Kruys A."/>
            <person name="Hutchinson M.I."/>
            <person name="Powell A.J."/>
            <person name="Barry K."/>
            <person name="Miller A.N."/>
            <person name="Grigoriev I.V."/>
            <person name="Debuchy R."/>
            <person name="Gladieux P."/>
            <person name="Hiltunen Thoren M."/>
            <person name="Johannesson H."/>
        </authorList>
    </citation>
    <scope>NUCLEOTIDE SEQUENCE</scope>
    <source>
        <strain evidence="1">CBS 314.62</strain>
    </source>
</reference>
<name>A0AAE1C9U0_9PEZI</name>
<sequence length="534" mass="55507">MTEPCSTGIGGDMFCLYYDAATGQVSALNGSGRSGAKYTLETVRASLGIPPGAVGQIPMSSVHAVTVPGAAAGWVDTVERFGSGKLSMAQILAPAIELGEKGFPVSELTAYFWQRSETQIRSASPNFAEMLKADPSAPSGVRAPRAGDIIKLPHLARTFRTLAAEGKPGFYTGRIAEELIVAVQSLGGHLTLADLAHHLETGSEPTAPISLTFQAQGLTAATALKIHEHPPNGQGIVALMALGILQELEATHKIPTFAPHEHNTAAYLHAIIEALRIAFADASWFVTDPAHSPVPPSALLAKPYLAARAALFSPSSASPILRHGSPALSASDTVYFATADSAGNAVSFINSNYGGFGTCIVPRGCGFTLQNRGAGFALAAQHPNVLAPRKRPYHTIIPGLATNAADGSLHSVFGVMGGYMQPQGHVQVLLGQVVGGLNPQQALDAPRVCIGAGMPREAGGDEAFDRTVYVEEGMPEEAVEGLRALGHTVVVVAGQGRALFGRGQIVRFSVDEVEGTGVWSAGSDMRGDGAAYPV</sequence>
<dbReference type="Pfam" id="PF01019">
    <property type="entry name" value="G_glu_transpept"/>
    <property type="match status" value="1"/>
</dbReference>
<evidence type="ECO:0000313" key="1">
    <source>
        <dbReference type="EMBL" id="KAK3684815.1"/>
    </source>
</evidence>
<dbReference type="PANTHER" id="PTHR43881:SF1">
    <property type="entry name" value="GAMMA-GLUTAMYLTRANSPEPTIDASE (AFU_ORTHOLOGUE AFUA_4G13580)"/>
    <property type="match status" value="1"/>
</dbReference>
<dbReference type="InterPro" id="IPR043137">
    <property type="entry name" value="GGT_ssub_C"/>
</dbReference>
<accession>A0AAE1C9U0</accession>
<dbReference type="AlphaFoldDB" id="A0AAE1C9U0"/>
<dbReference type="PRINTS" id="PR01210">
    <property type="entry name" value="GGTRANSPTASE"/>
</dbReference>
<dbReference type="InterPro" id="IPR029055">
    <property type="entry name" value="Ntn_hydrolases_N"/>
</dbReference>
<comment type="caution">
    <text evidence="1">The sequence shown here is derived from an EMBL/GenBank/DDBJ whole genome shotgun (WGS) entry which is preliminary data.</text>
</comment>
<protein>
    <submittedName>
        <fullName evidence="1">Gamma-glutamyltranspeptidase</fullName>
    </submittedName>
</protein>
<proteinExistence type="predicted"/>
<dbReference type="Gene3D" id="3.60.20.40">
    <property type="match status" value="1"/>
</dbReference>
<organism evidence="1 2">
    <name type="scientific">Podospora appendiculata</name>
    <dbReference type="NCBI Taxonomy" id="314037"/>
    <lineage>
        <taxon>Eukaryota</taxon>
        <taxon>Fungi</taxon>
        <taxon>Dikarya</taxon>
        <taxon>Ascomycota</taxon>
        <taxon>Pezizomycotina</taxon>
        <taxon>Sordariomycetes</taxon>
        <taxon>Sordariomycetidae</taxon>
        <taxon>Sordariales</taxon>
        <taxon>Podosporaceae</taxon>
        <taxon>Podospora</taxon>
    </lineage>
</organism>
<dbReference type="Proteomes" id="UP001270362">
    <property type="component" value="Unassembled WGS sequence"/>
</dbReference>
<dbReference type="InterPro" id="IPR052896">
    <property type="entry name" value="GGT-like_enzyme"/>
</dbReference>
<dbReference type="EMBL" id="JAULSO010000003">
    <property type="protein sequence ID" value="KAK3684815.1"/>
    <property type="molecule type" value="Genomic_DNA"/>
</dbReference>
<dbReference type="PANTHER" id="PTHR43881">
    <property type="entry name" value="GAMMA-GLUTAMYLTRANSPEPTIDASE (AFU_ORTHOLOGUE AFUA_4G13580)"/>
    <property type="match status" value="1"/>
</dbReference>
<reference evidence="1" key="2">
    <citation type="submission" date="2023-06" db="EMBL/GenBank/DDBJ databases">
        <authorList>
            <consortium name="Lawrence Berkeley National Laboratory"/>
            <person name="Haridas S."/>
            <person name="Hensen N."/>
            <person name="Bonometti L."/>
            <person name="Westerberg I."/>
            <person name="Brannstrom I.O."/>
            <person name="Guillou S."/>
            <person name="Cros-Aarteil S."/>
            <person name="Calhoun S."/>
            <person name="Kuo A."/>
            <person name="Mondo S."/>
            <person name="Pangilinan J."/>
            <person name="Riley R."/>
            <person name="Labutti K."/>
            <person name="Andreopoulos B."/>
            <person name="Lipzen A."/>
            <person name="Chen C."/>
            <person name="Yanf M."/>
            <person name="Daum C."/>
            <person name="Ng V."/>
            <person name="Clum A."/>
            <person name="Steindorff A."/>
            <person name="Ohm R."/>
            <person name="Martin F."/>
            <person name="Silar P."/>
            <person name="Natvig D."/>
            <person name="Lalanne C."/>
            <person name="Gautier V."/>
            <person name="Ament-Velasquez S.L."/>
            <person name="Kruys A."/>
            <person name="Hutchinson M.I."/>
            <person name="Powell A.J."/>
            <person name="Barry K."/>
            <person name="Miller A.N."/>
            <person name="Grigoriev I.V."/>
            <person name="Debuchy R."/>
            <person name="Gladieux P."/>
            <person name="Thoren M.H."/>
            <person name="Johannesson H."/>
        </authorList>
    </citation>
    <scope>NUCLEOTIDE SEQUENCE</scope>
    <source>
        <strain evidence="1">CBS 314.62</strain>
    </source>
</reference>
<dbReference type="Gene3D" id="1.10.246.130">
    <property type="match status" value="1"/>
</dbReference>
<gene>
    <name evidence="1" type="ORF">B0T22DRAFT_199108</name>
</gene>
<dbReference type="SUPFAM" id="SSF56235">
    <property type="entry name" value="N-terminal nucleophile aminohydrolases (Ntn hydrolases)"/>
    <property type="match status" value="1"/>
</dbReference>
<dbReference type="InterPro" id="IPR043138">
    <property type="entry name" value="GGT_lsub"/>
</dbReference>
<keyword evidence="2" id="KW-1185">Reference proteome</keyword>